<keyword evidence="3" id="KW-1185">Reference proteome</keyword>
<dbReference type="OrthoDB" id="34577at2157"/>
<accession>A0A650CHD1</accession>
<evidence type="ECO:0000313" key="4">
    <source>
        <dbReference type="Proteomes" id="UP000582213"/>
    </source>
</evidence>
<dbReference type="GeneID" id="42801221"/>
<protein>
    <submittedName>
        <fullName evidence="2">Uncharacterized protein</fullName>
    </submittedName>
</protein>
<dbReference type="Proteomes" id="UP000582213">
    <property type="component" value="Unassembled WGS sequence"/>
</dbReference>
<gene>
    <name evidence="2" type="ORF">D1869_08200</name>
    <name evidence="1" type="ORF">HNQ62_000091</name>
</gene>
<evidence type="ECO:0000313" key="3">
    <source>
        <dbReference type="Proteomes" id="UP000427373"/>
    </source>
</evidence>
<dbReference type="EMBL" id="CP045484">
    <property type="protein sequence ID" value="QGR17169.1"/>
    <property type="molecule type" value="Genomic_DNA"/>
</dbReference>
<dbReference type="EMBL" id="JACHFY010000001">
    <property type="protein sequence ID" value="MBB5252373.1"/>
    <property type="molecule type" value="Genomic_DNA"/>
</dbReference>
<dbReference type="KEGG" id="soh:D1869_08200"/>
<sequence>MFEDLLQTKRLIKSYYYYPKLVLVINIAEYLYSKGRDVCIFNFDKIKWEYYPYNLNFHMKCNERSENIIFEAEDESEIPNNFSLVTSIKKLNLGIPLSEIQKLDQNLFKINIDNKIYLFRIIEGKIVEEKIKGLSEEIINILREYNELSLKEIVDILYHKTNSSRDNIRKEIYFLKDIGVIEIKNGKVLLNNNSWLKR</sequence>
<name>A0A650CHD1_SULOH</name>
<organism evidence="2 3">
    <name type="scientific">Sulfurisphaera ohwakuensis</name>
    <dbReference type="NCBI Taxonomy" id="69656"/>
    <lineage>
        <taxon>Archaea</taxon>
        <taxon>Thermoproteota</taxon>
        <taxon>Thermoprotei</taxon>
        <taxon>Sulfolobales</taxon>
        <taxon>Sulfolobaceae</taxon>
        <taxon>Sulfurisphaera</taxon>
    </lineage>
</organism>
<evidence type="ECO:0000313" key="2">
    <source>
        <dbReference type="EMBL" id="QGR17169.1"/>
    </source>
</evidence>
<reference evidence="2 3" key="1">
    <citation type="submission" date="2019-10" db="EMBL/GenBank/DDBJ databases">
        <title>Genome Sequences from Six Type Strain Members of the Archaeal Family Sulfolobaceae: Acidianus ambivalens, Acidianus infernus, Metallosphaera prunae, Stygiolobus azoricus, Sulfolobus metallicus, and Sulfurisphaera ohwakuensis.</title>
        <authorList>
            <person name="Counts J.A."/>
            <person name="Kelly R.M."/>
        </authorList>
    </citation>
    <scope>NUCLEOTIDE SEQUENCE [LARGE SCALE GENOMIC DNA]</scope>
    <source>
        <strain evidence="2 3">TA-1</strain>
    </source>
</reference>
<proteinExistence type="predicted"/>
<dbReference type="RefSeq" id="WP_156014667.1">
    <property type="nucleotide sequence ID" value="NZ_CP045484.1"/>
</dbReference>
<evidence type="ECO:0000313" key="1">
    <source>
        <dbReference type="EMBL" id="MBB5252373.1"/>
    </source>
</evidence>
<dbReference type="Proteomes" id="UP000427373">
    <property type="component" value="Chromosome"/>
</dbReference>
<dbReference type="AlphaFoldDB" id="A0A650CHD1"/>
<reference evidence="1 4" key="2">
    <citation type="submission" date="2020-08" db="EMBL/GenBank/DDBJ databases">
        <title>Genomic Encyclopedia of Type Strains, Phase IV (KMG-IV): sequencing the most valuable type-strain genomes for metagenomic binning, comparative biology and taxonomic classification.</title>
        <authorList>
            <person name="Goeker M."/>
        </authorList>
    </citation>
    <scope>NUCLEOTIDE SEQUENCE [LARGE SCALE GENOMIC DNA]</scope>
    <source>
        <strain evidence="1 4">DSM 12421</strain>
    </source>
</reference>